<dbReference type="InterPro" id="IPR002823">
    <property type="entry name" value="DUF112_TM"/>
</dbReference>
<dbReference type="OrthoDB" id="9806425at2"/>
<protein>
    <recommendedName>
        <fullName evidence="2">DUF112 domain-containing protein</fullName>
    </recommendedName>
</protein>
<feature type="domain" description="DUF112" evidence="2">
    <location>
        <begin position="35"/>
        <end position="477"/>
    </location>
</feature>
<evidence type="ECO:0000313" key="3">
    <source>
        <dbReference type="EMBL" id="PHP64823.1"/>
    </source>
</evidence>
<feature type="transmembrane region" description="Helical" evidence="1">
    <location>
        <begin position="145"/>
        <end position="162"/>
    </location>
</feature>
<dbReference type="Proteomes" id="UP000221168">
    <property type="component" value="Unassembled WGS sequence"/>
</dbReference>
<reference evidence="3 4" key="1">
    <citation type="submission" date="2017-10" db="EMBL/GenBank/DDBJ databases">
        <title>Sedimentibacterium mangrovi gen. nov., sp. nov., a novel member of family Phyllobacteriacea isolated from mangrove sediment.</title>
        <authorList>
            <person name="Liao H."/>
            <person name="Tian Y."/>
        </authorList>
    </citation>
    <scope>NUCLEOTIDE SEQUENCE [LARGE SCALE GENOMIC DNA]</scope>
    <source>
        <strain evidence="3 4">X9-2-2</strain>
    </source>
</reference>
<keyword evidence="1" id="KW-0472">Membrane</keyword>
<dbReference type="AlphaFoldDB" id="A0A2G1QH27"/>
<evidence type="ECO:0000256" key="1">
    <source>
        <dbReference type="SAM" id="Phobius"/>
    </source>
</evidence>
<feature type="transmembrane region" description="Helical" evidence="1">
    <location>
        <begin position="169"/>
        <end position="202"/>
    </location>
</feature>
<feature type="transmembrane region" description="Helical" evidence="1">
    <location>
        <begin position="450"/>
        <end position="481"/>
    </location>
</feature>
<feature type="transmembrane region" description="Helical" evidence="1">
    <location>
        <begin position="75"/>
        <end position="101"/>
    </location>
</feature>
<organism evidence="3 4">
    <name type="scientific">Zhengella mangrovi</name>
    <dbReference type="NCBI Taxonomy" id="1982044"/>
    <lineage>
        <taxon>Bacteria</taxon>
        <taxon>Pseudomonadati</taxon>
        <taxon>Pseudomonadota</taxon>
        <taxon>Alphaproteobacteria</taxon>
        <taxon>Hyphomicrobiales</taxon>
        <taxon>Notoacmeibacteraceae</taxon>
        <taxon>Zhengella</taxon>
    </lineage>
</organism>
<dbReference type="RefSeq" id="WP_099308607.1">
    <property type="nucleotide sequence ID" value="NZ_PDVP01000022.1"/>
</dbReference>
<name>A0A2G1QH27_9HYPH</name>
<dbReference type="PANTHER" id="PTHR35342:SF5">
    <property type="entry name" value="TRICARBOXYLIC TRANSPORT PROTEIN"/>
    <property type="match status" value="1"/>
</dbReference>
<keyword evidence="4" id="KW-1185">Reference proteome</keyword>
<feature type="transmembrane region" description="Helical" evidence="1">
    <location>
        <begin position="428"/>
        <end position="444"/>
    </location>
</feature>
<feature type="transmembrane region" description="Helical" evidence="1">
    <location>
        <begin position="391"/>
        <end position="416"/>
    </location>
</feature>
<feature type="transmembrane region" description="Helical" evidence="1">
    <location>
        <begin position="35"/>
        <end position="68"/>
    </location>
</feature>
<keyword evidence="1" id="KW-1133">Transmembrane helix</keyword>
<evidence type="ECO:0000259" key="2">
    <source>
        <dbReference type="Pfam" id="PF01970"/>
    </source>
</evidence>
<keyword evidence="1" id="KW-0812">Transmembrane</keyword>
<accession>A0A2G1QH27</accession>
<dbReference type="Pfam" id="PF01970">
    <property type="entry name" value="TctA"/>
    <property type="match status" value="1"/>
</dbReference>
<feature type="transmembrane region" description="Helical" evidence="1">
    <location>
        <begin position="222"/>
        <end position="242"/>
    </location>
</feature>
<proteinExistence type="predicted"/>
<sequence length="540" mass="56468">MSDVLHYIWLGILAVFQGPALFHLLGFALPAAPVMLFFGLLTGIAVGATPGLAGPMAMAISLPILISVFGFTPDALLPVFGFLIGIMKGATVGGAVPAILFNTPGTPDALMTTLDGHPMARAGQPRRALRIAQISSVAGDTFSDLVLFVCAPFLAILVERVLDLPEKTALLVLSLSFVAAVMGKSLGRGLLSVSIGLLAAYVATGQDFYPRLTMGLPGLENGFPMVAAVLGVLIVGEIFCSIEDLLRAGTSRATADGGPEKRTSDGLQPGDLKRITPYIARSAIIGTVIGAMPGVGSTLAAMLGYTFGKRRHEARRGPADTPFGQGAPEGIAATEAANSAVSGANLIPVLSLGIPGNAAAVFLILAADSIGGFNPGPAVFRFTAPEVNPELVIAFGIFTLMSLGNILNWTIGGAFMRSLGVLARIPNRYLLPVVLLVTLTSIYVQETSFFALWVTFGFGILGYLFRRAAVPVLPFVIAFILAKPLEETAREAFAATGGDPLFLFRSPVSLLLFGATIGSIIFLHRTSDRHEPPSGPRETR</sequence>
<feature type="transmembrane region" description="Helical" evidence="1">
    <location>
        <begin position="7"/>
        <end position="29"/>
    </location>
</feature>
<evidence type="ECO:0000313" key="4">
    <source>
        <dbReference type="Proteomes" id="UP000221168"/>
    </source>
</evidence>
<dbReference type="PANTHER" id="PTHR35342">
    <property type="entry name" value="TRICARBOXYLIC TRANSPORT PROTEIN"/>
    <property type="match status" value="1"/>
</dbReference>
<feature type="transmembrane region" description="Helical" evidence="1">
    <location>
        <begin position="502"/>
        <end position="523"/>
    </location>
</feature>
<feature type="transmembrane region" description="Helical" evidence="1">
    <location>
        <begin position="283"/>
        <end position="307"/>
    </location>
</feature>
<dbReference type="EMBL" id="PDVP01000022">
    <property type="protein sequence ID" value="PHP64823.1"/>
    <property type="molecule type" value="Genomic_DNA"/>
</dbReference>
<gene>
    <name evidence="3" type="ORF">CSC94_22365</name>
</gene>
<comment type="caution">
    <text evidence="3">The sequence shown here is derived from an EMBL/GenBank/DDBJ whole genome shotgun (WGS) entry which is preliminary data.</text>
</comment>